<accession>A0ACC2MJX5</accession>
<sequence>MAGSGTSDTDYDCYDTESSKGTESDDEGCFLDYGCQPQIAPSCQVITKESLLEAQTQDLCKVMDMLTLREQHARTLLIYHRWDVERLSAVLVDKGRDQLFSEAGVTILEHKNPVSLQFSQLTCNICIEDMSPDEFTSMDCGHCFCNKCWTEHFIVKINEGQSKRIRCMEYTCKAICDEAVVRKLVNEKHPDIAERFDRFLLESFIEDNSKVKWCPSIPHCGNAMRVEGDPCCEVECACGLQFCFKCSLETHSPCSCMMWDLWSKKCLKESEAMKWIIVNTKPCPKCHKPVEKNGGCNLVTCVCGQPFCWVCGGATGNDHTYSRIIGHTCGRYKEDSINKARVDKEIYRYMHYNSRYQAHTDSFDIERKLKETIQNKISVSESKDSGSKDYSWITNGLDRLLRCRRILSYSYAFAYYMFGNDLFKDEMTRKEREMKMNLFEDQQQQLEANVERLSKYIGEPFNQSSMDKVWATRMQVINLSVVTDQICKKMYECIENDLLGPLQTATHNIAPYKSKGVEKASQSSIC</sequence>
<dbReference type="EMBL" id="CM056810">
    <property type="protein sequence ID" value="KAJ8645711.1"/>
    <property type="molecule type" value="Genomic_DNA"/>
</dbReference>
<gene>
    <name evidence="1" type="ORF">MRB53_007459</name>
</gene>
<keyword evidence="2" id="KW-1185">Reference proteome</keyword>
<organism evidence="1 2">
    <name type="scientific">Persea americana</name>
    <name type="common">Avocado</name>
    <dbReference type="NCBI Taxonomy" id="3435"/>
    <lineage>
        <taxon>Eukaryota</taxon>
        <taxon>Viridiplantae</taxon>
        <taxon>Streptophyta</taxon>
        <taxon>Embryophyta</taxon>
        <taxon>Tracheophyta</taxon>
        <taxon>Spermatophyta</taxon>
        <taxon>Magnoliopsida</taxon>
        <taxon>Magnoliidae</taxon>
        <taxon>Laurales</taxon>
        <taxon>Lauraceae</taxon>
        <taxon>Persea</taxon>
    </lineage>
</organism>
<evidence type="ECO:0000313" key="1">
    <source>
        <dbReference type="EMBL" id="KAJ8645711.1"/>
    </source>
</evidence>
<evidence type="ECO:0000313" key="2">
    <source>
        <dbReference type="Proteomes" id="UP001234297"/>
    </source>
</evidence>
<dbReference type="Proteomes" id="UP001234297">
    <property type="component" value="Chromosome 2"/>
</dbReference>
<reference evidence="1 2" key="1">
    <citation type="journal article" date="2022" name="Hortic Res">
        <title>A haplotype resolved chromosomal level avocado genome allows analysis of novel avocado genes.</title>
        <authorList>
            <person name="Nath O."/>
            <person name="Fletcher S.J."/>
            <person name="Hayward A."/>
            <person name="Shaw L.M."/>
            <person name="Masouleh A.K."/>
            <person name="Furtado A."/>
            <person name="Henry R.J."/>
            <person name="Mitter N."/>
        </authorList>
    </citation>
    <scope>NUCLEOTIDE SEQUENCE [LARGE SCALE GENOMIC DNA]</scope>
    <source>
        <strain evidence="2">cv. Hass</strain>
    </source>
</reference>
<proteinExistence type="predicted"/>
<comment type="caution">
    <text evidence="1">The sequence shown here is derived from an EMBL/GenBank/DDBJ whole genome shotgun (WGS) entry which is preliminary data.</text>
</comment>
<name>A0ACC2MJX5_PERAE</name>
<protein>
    <submittedName>
        <fullName evidence="1">Uncharacterized protein</fullName>
    </submittedName>
</protein>